<gene>
    <name evidence="1" type="ORF">RHSP_08090</name>
</gene>
<keyword evidence="2" id="KW-1185">Reference proteome</keyword>
<evidence type="ECO:0000313" key="1">
    <source>
        <dbReference type="EMBL" id="ENN85455.1"/>
    </source>
</evidence>
<dbReference type="Proteomes" id="UP000012429">
    <property type="component" value="Unassembled WGS sequence"/>
</dbReference>
<proteinExistence type="predicted"/>
<comment type="caution">
    <text evidence="1">The sequence shown here is derived from an EMBL/GenBank/DDBJ whole genome shotgun (WGS) entry which is preliminary data.</text>
</comment>
<protein>
    <submittedName>
        <fullName evidence="1">Rv0623-like transcription factor</fullName>
    </submittedName>
</protein>
<organism evidence="1 2">
    <name type="scientific">Rhizobium freirei PRF 81</name>
    <dbReference type="NCBI Taxonomy" id="363754"/>
    <lineage>
        <taxon>Bacteria</taxon>
        <taxon>Pseudomonadati</taxon>
        <taxon>Pseudomonadota</taxon>
        <taxon>Alphaproteobacteria</taxon>
        <taxon>Hyphomicrobiales</taxon>
        <taxon>Rhizobiaceae</taxon>
        <taxon>Rhizobium/Agrobacterium group</taxon>
        <taxon>Rhizobium</taxon>
    </lineage>
</organism>
<evidence type="ECO:0000313" key="2">
    <source>
        <dbReference type="Proteomes" id="UP000012429"/>
    </source>
</evidence>
<sequence length="84" mass="9333">MALSIKDAETERLARALSAQTGESITVATRTALIERLHRMNSQVQKAALLEDLAASRRRWRSLPVLDTRSADEILGYDENGLPI</sequence>
<dbReference type="STRING" id="363754.RHSP_08090"/>
<dbReference type="EMBL" id="AQHN01000083">
    <property type="protein sequence ID" value="ENN85455.1"/>
    <property type="molecule type" value="Genomic_DNA"/>
</dbReference>
<dbReference type="PATRIC" id="fig|363754.4.peg.4705"/>
<accession>N6UUU3</accession>
<dbReference type="Pfam" id="PF07704">
    <property type="entry name" value="PSK_trans_fac"/>
    <property type="match status" value="1"/>
</dbReference>
<dbReference type="AlphaFoldDB" id="N6UUU3"/>
<dbReference type="InterPro" id="IPR011660">
    <property type="entry name" value="VapB-like"/>
</dbReference>
<reference evidence="1 2" key="1">
    <citation type="journal article" date="2012" name="BMC Genomics">
        <title>Genomic basis of broad host range and environmental adaptability of Rhizobium tropici CIAT 899 and Rhizobium sp. PRF 81 which are used in inoculants for common bean (Phaseolus vulgaris L.).</title>
        <authorList>
            <person name="Ormeno-Orrillo E."/>
            <person name="Menna P."/>
            <person name="Almeida L.G."/>
            <person name="Ollero F.J."/>
            <person name="Nicolas M.F."/>
            <person name="Pains Rodrigues E."/>
            <person name="Shigueyoshi Nakatani A."/>
            <person name="Silva Batista J.S."/>
            <person name="Oliveira Chueire L.M."/>
            <person name="Souza R.C."/>
            <person name="Ribeiro Vasconcelos A.T."/>
            <person name="Megias M."/>
            <person name="Hungria M."/>
            <person name="Martinez-Romero E."/>
        </authorList>
    </citation>
    <scope>NUCLEOTIDE SEQUENCE [LARGE SCALE GENOMIC DNA]</scope>
    <source>
        <strain evidence="1 2">PRF 81</strain>
    </source>
</reference>
<name>N6UUU3_9HYPH</name>
<dbReference type="RefSeq" id="WP_004123553.1">
    <property type="nucleotide sequence ID" value="NZ_AQHN01000083.1"/>
</dbReference>
<dbReference type="OrthoDB" id="495439at2"/>